<reference evidence="1" key="1">
    <citation type="journal article" date="2014" name="Front. Microbiol.">
        <title>High frequency of phylogenetically diverse reductive dehalogenase-homologous genes in deep subseafloor sedimentary metagenomes.</title>
        <authorList>
            <person name="Kawai M."/>
            <person name="Futagami T."/>
            <person name="Toyoda A."/>
            <person name="Takaki Y."/>
            <person name="Nishi S."/>
            <person name="Hori S."/>
            <person name="Arai W."/>
            <person name="Tsubouchi T."/>
            <person name="Morono Y."/>
            <person name="Uchiyama I."/>
            <person name="Ito T."/>
            <person name="Fujiyama A."/>
            <person name="Inagaki F."/>
            <person name="Takami H."/>
        </authorList>
    </citation>
    <scope>NUCLEOTIDE SEQUENCE</scope>
    <source>
        <strain evidence="1">Expedition CK06-06</strain>
    </source>
</reference>
<gene>
    <name evidence="1" type="ORF">S12H4_60595</name>
</gene>
<organism evidence="1">
    <name type="scientific">marine sediment metagenome</name>
    <dbReference type="NCBI Taxonomy" id="412755"/>
    <lineage>
        <taxon>unclassified sequences</taxon>
        <taxon>metagenomes</taxon>
        <taxon>ecological metagenomes</taxon>
    </lineage>
</organism>
<accession>X1VSD0</accession>
<proteinExistence type="predicted"/>
<evidence type="ECO:0000313" key="1">
    <source>
        <dbReference type="EMBL" id="GAJ23612.1"/>
    </source>
</evidence>
<feature type="non-terminal residue" evidence="1">
    <location>
        <position position="65"/>
    </location>
</feature>
<dbReference type="EMBL" id="BARW01039929">
    <property type="protein sequence ID" value="GAJ23612.1"/>
    <property type="molecule type" value="Genomic_DNA"/>
</dbReference>
<protein>
    <submittedName>
        <fullName evidence="1">Uncharacterized protein</fullName>
    </submittedName>
</protein>
<comment type="caution">
    <text evidence="1">The sequence shown here is derived from an EMBL/GenBank/DDBJ whole genome shotgun (WGS) entry which is preliminary data.</text>
</comment>
<dbReference type="AlphaFoldDB" id="X1VSD0"/>
<name>X1VSD0_9ZZZZ</name>
<sequence>MSSINRRPHVLKREKTLAVPRHVIFFDTETVQEVQPNGDVKQSLKLGWVCYYRRAYGRNLEKLDW</sequence>